<organism evidence="1 2">
    <name type="scientific">Chenopodium quinoa</name>
    <name type="common">Quinoa</name>
    <dbReference type="NCBI Taxonomy" id="63459"/>
    <lineage>
        <taxon>Eukaryota</taxon>
        <taxon>Viridiplantae</taxon>
        <taxon>Streptophyta</taxon>
        <taxon>Embryophyta</taxon>
        <taxon>Tracheophyta</taxon>
        <taxon>Spermatophyta</taxon>
        <taxon>Magnoliopsida</taxon>
        <taxon>eudicotyledons</taxon>
        <taxon>Gunneridae</taxon>
        <taxon>Pentapetalae</taxon>
        <taxon>Caryophyllales</taxon>
        <taxon>Chenopodiaceae</taxon>
        <taxon>Chenopodioideae</taxon>
        <taxon>Atripliceae</taxon>
        <taxon>Chenopodium</taxon>
    </lineage>
</organism>
<dbReference type="EnsemblPlants" id="AUR62021864-RA">
    <property type="protein sequence ID" value="AUR62021864-RA:cds"/>
    <property type="gene ID" value="AUR62021864"/>
</dbReference>
<evidence type="ECO:0000313" key="1">
    <source>
        <dbReference type="EnsemblPlants" id="AUR62021864-RA:cds"/>
    </source>
</evidence>
<dbReference type="Proteomes" id="UP000596660">
    <property type="component" value="Unplaced"/>
</dbReference>
<proteinExistence type="predicted"/>
<name>A0A803M1N2_CHEQI</name>
<reference evidence="1" key="2">
    <citation type="submission" date="2021-03" db="UniProtKB">
        <authorList>
            <consortium name="EnsemblPlants"/>
        </authorList>
    </citation>
    <scope>IDENTIFICATION</scope>
</reference>
<reference evidence="1" key="1">
    <citation type="journal article" date="2017" name="Nature">
        <title>The genome of Chenopodium quinoa.</title>
        <authorList>
            <person name="Jarvis D.E."/>
            <person name="Ho Y.S."/>
            <person name="Lightfoot D.J."/>
            <person name="Schmoeckel S.M."/>
            <person name="Li B."/>
            <person name="Borm T.J.A."/>
            <person name="Ohyanagi H."/>
            <person name="Mineta K."/>
            <person name="Michell C.T."/>
            <person name="Saber N."/>
            <person name="Kharbatia N.M."/>
            <person name="Rupper R.R."/>
            <person name="Sharp A.R."/>
            <person name="Dally N."/>
            <person name="Boughton B.A."/>
            <person name="Woo Y.H."/>
            <person name="Gao G."/>
            <person name="Schijlen E.G.W.M."/>
            <person name="Guo X."/>
            <person name="Momin A.A."/>
            <person name="Negrao S."/>
            <person name="Al-Babili S."/>
            <person name="Gehring C."/>
            <person name="Roessner U."/>
            <person name="Jung C."/>
            <person name="Murphy K."/>
            <person name="Arold S.T."/>
            <person name="Gojobori T."/>
            <person name="van der Linden C.G."/>
            <person name="van Loo E.N."/>
            <person name="Jellen E.N."/>
            <person name="Maughan P.J."/>
            <person name="Tester M."/>
        </authorList>
    </citation>
    <scope>NUCLEOTIDE SEQUENCE [LARGE SCALE GENOMIC DNA]</scope>
    <source>
        <strain evidence="1">cv. PI 614886</strain>
    </source>
</reference>
<accession>A0A803M1N2</accession>
<sequence length="143" mass="17055">MYRAGFVSKGWSSLIRSSLPSLVFRQSDFKKSDDSDKFMFYVDEVLRYRNRNNFERCCFDFDYYWFSRNYQFQKQKLDSWIRLALDHKVLVAEYQSISFINCKSLTLDIDTEQWELPGLASMLQNCPELESLTINTTRQSVCT</sequence>
<protein>
    <submittedName>
        <fullName evidence="1">Uncharacterized protein</fullName>
    </submittedName>
</protein>
<dbReference type="AlphaFoldDB" id="A0A803M1N2"/>
<dbReference type="Gramene" id="AUR62021864-RA">
    <property type="protein sequence ID" value="AUR62021864-RA:cds"/>
    <property type="gene ID" value="AUR62021864"/>
</dbReference>
<evidence type="ECO:0000313" key="2">
    <source>
        <dbReference type="Proteomes" id="UP000596660"/>
    </source>
</evidence>
<keyword evidence="2" id="KW-1185">Reference proteome</keyword>